<proteinExistence type="inferred from homology"/>
<evidence type="ECO:0000256" key="8">
    <source>
        <dbReference type="SAM" id="MobiDB-lite"/>
    </source>
</evidence>
<keyword evidence="5 7" id="KW-0472">Membrane</keyword>
<dbReference type="Proteomes" id="UP000728032">
    <property type="component" value="Unassembled WGS sequence"/>
</dbReference>
<feature type="region of interest" description="Disordered" evidence="8">
    <location>
        <begin position="1"/>
        <end position="22"/>
    </location>
</feature>
<keyword evidence="11" id="KW-1185">Reference proteome</keyword>
<reference evidence="10" key="1">
    <citation type="submission" date="2020-11" db="EMBL/GenBank/DDBJ databases">
        <authorList>
            <person name="Tran Van P."/>
        </authorList>
    </citation>
    <scope>NUCLEOTIDE SEQUENCE</scope>
</reference>
<keyword evidence="6 7" id="KW-0012">Acyltransferase</keyword>
<evidence type="ECO:0000256" key="7">
    <source>
        <dbReference type="RuleBase" id="RU079119"/>
    </source>
</evidence>
<dbReference type="EC" id="2.3.1.225" evidence="7"/>
<dbReference type="PROSITE" id="PS50216">
    <property type="entry name" value="DHHC"/>
    <property type="match status" value="1"/>
</dbReference>
<protein>
    <recommendedName>
        <fullName evidence="7">Palmitoyltransferase</fullName>
        <ecNumber evidence="7">2.3.1.225</ecNumber>
    </recommendedName>
</protein>
<name>A0A7R9LKR8_9ACAR</name>
<keyword evidence="3 7" id="KW-0812">Transmembrane</keyword>
<dbReference type="PANTHER" id="PTHR12246">
    <property type="entry name" value="PALMITOYLTRANSFERASE ZDHHC16"/>
    <property type="match status" value="1"/>
</dbReference>
<keyword evidence="2 7" id="KW-0808">Transferase</keyword>
<evidence type="ECO:0000313" key="10">
    <source>
        <dbReference type="EMBL" id="CAD7643401.1"/>
    </source>
</evidence>
<evidence type="ECO:0000256" key="5">
    <source>
        <dbReference type="ARBA" id="ARBA00023136"/>
    </source>
</evidence>
<dbReference type="EMBL" id="OC916178">
    <property type="protein sequence ID" value="CAD7643401.1"/>
    <property type="molecule type" value="Genomic_DNA"/>
</dbReference>
<comment type="domain">
    <text evidence="7">The DHHC domain is required for palmitoyltransferase activity.</text>
</comment>
<comment type="similarity">
    <text evidence="7">Belongs to the DHHC palmitoyltransferase family.</text>
</comment>
<evidence type="ECO:0000256" key="6">
    <source>
        <dbReference type="ARBA" id="ARBA00023315"/>
    </source>
</evidence>
<evidence type="ECO:0000256" key="4">
    <source>
        <dbReference type="ARBA" id="ARBA00022989"/>
    </source>
</evidence>
<dbReference type="InterPro" id="IPR001594">
    <property type="entry name" value="Palmitoyltrfase_DHHC"/>
</dbReference>
<keyword evidence="4 7" id="KW-1133">Transmembrane helix</keyword>
<dbReference type="InterPro" id="IPR039859">
    <property type="entry name" value="PFA4/ZDH16/20/ERF2-like"/>
</dbReference>
<evidence type="ECO:0000256" key="3">
    <source>
        <dbReference type="ARBA" id="ARBA00022692"/>
    </source>
</evidence>
<comment type="catalytic activity">
    <reaction evidence="7">
        <text>L-cysteinyl-[protein] + hexadecanoyl-CoA = S-hexadecanoyl-L-cysteinyl-[protein] + CoA</text>
        <dbReference type="Rhea" id="RHEA:36683"/>
        <dbReference type="Rhea" id="RHEA-COMP:10131"/>
        <dbReference type="Rhea" id="RHEA-COMP:11032"/>
        <dbReference type="ChEBI" id="CHEBI:29950"/>
        <dbReference type="ChEBI" id="CHEBI:57287"/>
        <dbReference type="ChEBI" id="CHEBI:57379"/>
        <dbReference type="ChEBI" id="CHEBI:74151"/>
        <dbReference type="EC" id="2.3.1.225"/>
    </reaction>
</comment>
<comment type="subcellular location">
    <subcellularLocation>
        <location evidence="1">Membrane</location>
        <topology evidence="1">Multi-pass membrane protein</topology>
    </subcellularLocation>
</comment>
<evidence type="ECO:0000256" key="2">
    <source>
        <dbReference type="ARBA" id="ARBA00022679"/>
    </source>
</evidence>
<evidence type="ECO:0000259" key="9">
    <source>
        <dbReference type="Pfam" id="PF01529"/>
    </source>
</evidence>
<feature type="domain" description="Palmitoyltransferase DHHC" evidence="9">
    <location>
        <begin position="197"/>
        <end position="236"/>
    </location>
</feature>
<accession>A0A7R9LKR8</accession>
<feature type="transmembrane region" description="Helical" evidence="7">
    <location>
        <begin position="208"/>
        <end position="232"/>
    </location>
</feature>
<dbReference type="OrthoDB" id="9909019at2759"/>
<evidence type="ECO:0000313" key="11">
    <source>
        <dbReference type="Proteomes" id="UP000728032"/>
    </source>
</evidence>
<feature type="domain" description="Palmitoyltransferase DHHC" evidence="9">
    <location>
        <begin position="147"/>
        <end position="182"/>
    </location>
</feature>
<feature type="transmembrane region" description="Helical" evidence="7">
    <location>
        <begin position="69"/>
        <end position="91"/>
    </location>
</feature>
<gene>
    <name evidence="10" type="ORF">ONB1V03_LOCUS4111</name>
</gene>
<evidence type="ECO:0000256" key="1">
    <source>
        <dbReference type="ARBA" id="ARBA00004141"/>
    </source>
</evidence>
<dbReference type="Pfam" id="PF01529">
    <property type="entry name" value="DHHC"/>
    <property type="match status" value="2"/>
</dbReference>
<dbReference type="AlphaFoldDB" id="A0A7R9LKR8"/>
<organism evidence="10">
    <name type="scientific">Oppiella nova</name>
    <dbReference type="NCBI Taxonomy" id="334625"/>
    <lineage>
        <taxon>Eukaryota</taxon>
        <taxon>Metazoa</taxon>
        <taxon>Ecdysozoa</taxon>
        <taxon>Arthropoda</taxon>
        <taxon>Chelicerata</taxon>
        <taxon>Arachnida</taxon>
        <taxon>Acari</taxon>
        <taxon>Acariformes</taxon>
        <taxon>Sarcoptiformes</taxon>
        <taxon>Oribatida</taxon>
        <taxon>Brachypylina</taxon>
        <taxon>Oppioidea</taxon>
        <taxon>Oppiidae</taxon>
        <taxon>Oppiella</taxon>
    </lineage>
</organism>
<sequence>MSSRVHSNYSHPRNGSVSSRPSFSRQLRNRCDLCIRIFKWLPVLFIVSVLSWGYYAYVIQLNLFNVEHILLKTFYLIVFHVIYVLTLWSYWQTIFTDSAHIPRDFWFPASEKEKLLQEPNEENQRRLVEQYVSDRNLPVQCRAYTGTYRICDNCFMIKPDRAHHCSVCDQCVLKMDHHCPWFVTITCHTIPLLHRLVNNCVSFSNYKFFILFLGYAFLLCFYSALTSFPYFLKFWKIHIRVIPSACIREWARPECL</sequence>
<dbReference type="GO" id="GO:0019706">
    <property type="term" value="F:protein-cysteine S-palmitoyltransferase activity"/>
    <property type="evidence" value="ECO:0007669"/>
    <property type="project" value="UniProtKB-EC"/>
</dbReference>
<dbReference type="GO" id="GO:0016020">
    <property type="term" value="C:membrane"/>
    <property type="evidence" value="ECO:0007669"/>
    <property type="project" value="UniProtKB-SubCell"/>
</dbReference>
<dbReference type="EMBL" id="CAJPVJ010001353">
    <property type="protein sequence ID" value="CAG2164560.1"/>
    <property type="molecule type" value="Genomic_DNA"/>
</dbReference>
<feature type="transmembrane region" description="Helical" evidence="7">
    <location>
        <begin position="37"/>
        <end position="57"/>
    </location>
</feature>